<dbReference type="Gene3D" id="3.15.10.30">
    <property type="entry name" value="Haemolymph juvenile hormone binding protein"/>
    <property type="match status" value="1"/>
</dbReference>
<name>A0AAU9V112_EUPED</name>
<organism evidence="1 2">
    <name type="scientific">Euphydryas editha</name>
    <name type="common">Edith's checkerspot</name>
    <dbReference type="NCBI Taxonomy" id="104508"/>
    <lineage>
        <taxon>Eukaryota</taxon>
        <taxon>Metazoa</taxon>
        <taxon>Ecdysozoa</taxon>
        <taxon>Arthropoda</taxon>
        <taxon>Hexapoda</taxon>
        <taxon>Insecta</taxon>
        <taxon>Pterygota</taxon>
        <taxon>Neoptera</taxon>
        <taxon>Endopterygota</taxon>
        <taxon>Lepidoptera</taxon>
        <taxon>Glossata</taxon>
        <taxon>Ditrysia</taxon>
        <taxon>Papilionoidea</taxon>
        <taxon>Nymphalidae</taxon>
        <taxon>Nymphalinae</taxon>
        <taxon>Euphydryas</taxon>
    </lineage>
</organism>
<evidence type="ECO:0000313" key="2">
    <source>
        <dbReference type="Proteomes" id="UP001153954"/>
    </source>
</evidence>
<dbReference type="EMBL" id="CAKOGL010000026">
    <property type="protein sequence ID" value="CAH2103922.1"/>
    <property type="molecule type" value="Genomic_DNA"/>
</dbReference>
<dbReference type="InterPro" id="IPR038606">
    <property type="entry name" value="To_sf"/>
</dbReference>
<keyword evidence="2" id="KW-1185">Reference proteome</keyword>
<sequence>MTEGIPLKCVFGDHNFLNIFDTDAITSSTNESSTTNSLHFGVIKFKSHKIDKDCWILDLKNIQLKGMDEAILDKFSFNFVTNIFKITFHTDLFVTYDYKTYGCLFSMPIFGEGLLTAHLESTVINMSMPFDFKEINGKKFIKLRDFDLLYDMTKNPVFNFSNLYNGDKKLSDSMHSLIKENFGYFSLNFGMEFMDKFGEQVFNVIRNYIQANTLRDC</sequence>
<reference evidence="1" key="1">
    <citation type="submission" date="2022-03" db="EMBL/GenBank/DDBJ databases">
        <authorList>
            <person name="Tunstrom K."/>
        </authorList>
    </citation>
    <scope>NUCLEOTIDE SEQUENCE</scope>
</reference>
<evidence type="ECO:0000313" key="1">
    <source>
        <dbReference type="EMBL" id="CAH2103922.1"/>
    </source>
</evidence>
<dbReference type="Proteomes" id="UP001153954">
    <property type="component" value="Unassembled WGS sequence"/>
</dbReference>
<dbReference type="PANTHER" id="PTHR11008:SF32">
    <property type="entry name" value="CIRCADIAN CLOCK-CONTROLLED PROTEIN DAYWAKE-RELATED"/>
    <property type="match status" value="1"/>
</dbReference>
<gene>
    <name evidence="1" type="ORF">EEDITHA_LOCUS18372</name>
</gene>
<dbReference type="PANTHER" id="PTHR11008">
    <property type="entry name" value="PROTEIN TAKEOUT-LIKE PROTEIN"/>
    <property type="match status" value="1"/>
</dbReference>
<dbReference type="GO" id="GO:0005615">
    <property type="term" value="C:extracellular space"/>
    <property type="evidence" value="ECO:0007669"/>
    <property type="project" value="TreeGrafter"/>
</dbReference>
<accession>A0AAU9V112</accession>
<comment type="caution">
    <text evidence="1">The sequence shown here is derived from an EMBL/GenBank/DDBJ whole genome shotgun (WGS) entry which is preliminary data.</text>
</comment>
<dbReference type="Pfam" id="PF06585">
    <property type="entry name" value="JHBP"/>
    <property type="match status" value="1"/>
</dbReference>
<dbReference type="InterPro" id="IPR010562">
    <property type="entry name" value="Haemolymph_juvenile_hormone-bd"/>
</dbReference>
<protein>
    <submittedName>
        <fullName evidence="1">Uncharacterized protein</fullName>
    </submittedName>
</protein>
<dbReference type="SMART" id="SM00700">
    <property type="entry name" value="JHBP"/>
    <property type="match status" value="1"/>
</dbReference>
<dbReference type="AlphaFoldDB" id="A0AAU9V112"/>
<proteinExistence type="predicted"/>